<reference evidence="1" key="1">
    <citation type="submission" date="2019-08" db="EMBL/GenBank/DDBJ databases">
        <authorList>
            <person name="Kucharzyk K."/>
            <person name="Murdoch R.W."/>
            <person name="Higgins S."/>
            <person name="Loffler F."/>
        </authorList>
    </citation>
    <scope>NUCLEOTIDE SEQUENCE</scope>
</reference>
<dbReference type="AlphaFoldDB" id="A0A645B0W9"/>
<protein>
    <recommendedName>
        <fullName evidence="2">NAD-specific glutamate dehydrogenase</fullName>
    </recommendedName>
</protein>
<comment type="caution">
    <text evidence="1">The sequence shown here is derived from an EMBL/GenBank/DDBJ whole genome shotgun (WGS) entry which is preliminary data.</text>
</comment>
<dbReference type="EMBL" id="VSSQ01017117">
    <property type="protein sequence ID" value="MPM59090.1"/>
    <property type="molecule type" value="Genomic_DNA"/>
</dbReference>
<accession>A0A645B0W9</accession>
<organism evidence="1">
    <name type="scientific">bioreactor metagenome</name>
    <dbReference type="NCBI Taxonomy" id="1076179"/>
    <lineage>
        <taxon>unclassified sequences</taxon>
        <taxon>metagenomes</taxon>
        <taxon>ecological metagenomes</taxon>
    </lineage>
</organism>
<evidence type="ECO:0000313" key="1">
    <source>
        <dbReference type="EMBL" id="MPM59090.1"/>
    </source>
</evidence>
<proteinExistence type="predicted"/>
<name>A0A645B0W9_9ZZZZ</name>
<sequence length="239" mass="23691">MLADDDAAAADQGIGGLALSGDIKPGVGVGHVHMCGGNDGADAQEERGVAGNHFRIGIGAHIADVGIGDGAGIHQLLQLHAGHDTGDIAGLIDIVEEVAEIGESRGLGMSTGCVGKVNVGILLSGLHNIGLMTEGVGKNDVAALFRQIHGGVIAGLILFNRVFVDQIRGRIDAQRLAGGLDPLHMCVGVALVFIADQNCANLEIAVAGGVAAGSRGRGGAGTAGTAGVAAGGQAQDHDD</sequence>
<evidence type="ECO:0008006" key="2">
    <source>
        <dbReference type="Google" id="ProtNLM"/>
    </source>
</evidence>
<gene>
    <name evidence="1" type="ORF">SDC9_105928</name>
</gene>